<dbReference type="SUPFAM" id="SSF89392">
    <property type="entry name" value="Prokaryotic lipoproteins and lipoprotein localization factors"/>
    <property type="match status" value="1"/>
</dbReference>
<name>A0ABU4S1P6_9GAMM</name>
<keyword evidence="6" id="KW-0449">Lipoprotein</keyword>
<evidence type="ECO:0000256" key="5">
    <source>
        <dbReference type="SAM" id="SignalP"/>
    </source>
</evidence>
<feature type="signal peptide" evidence="5">
    <location>
        <begin position="1"/>
        <end position="19"/>
    </location>
</feature>
<comment type="subunit">
    <text evidence="1">Monomer.</text>
</comment>
<keyword evidence="4" id="KW-0653">Protein transport</keyword>
<sequence length="211" mass="23560">MSKLPALLLLLATALTAAADSPARVDADSVVWRATLEADQQRLQQIAEQLSASLPVSGTMVQQKHMAILEQPLQSKGEFLLEENGDIDWSVTEPFPVLYQVRDDRILRTLDGEQLEISARTEPSVYGFFQIVSKLFELKLDGLHRFFTLQVPAEGLGEPWQLRLQPNNDRLASAIAAIVVSGQQGQMSRVTVREPNGDFSQIEFIYRSKKP</sequence>
<keyword evidence="2" id="KW-0813">Transport</keyword>
<dbReference type="CDD" id="cd16325">
    <property type="entry name" value="LolA"/>
    <property type="match status" value="1"/>
</dbReference>
<proteinExistence type="predicted"/>
<gene>
    <name evidence="6" type="ORF">SCD92_16950</name>
</gene>
<dbReference type="Gene3D" id="2.50.20.10">
    <property type="entry name" value="Lipoprotein localisation LolA/LolB/LppX"/>
    <property type="match status" value="1"/>
</dbReference>
<dbReference type="Proteomes" id="UP001273505">
    <property type="component" value="Unassembled WGS sequence"/>
</dbReference>
<dbReference type="InterPro" id="IPR029046">
    <property type="entry name" value="LolA/LolB/LppX"/>
</dbReference>
<evidence type="ECO:0000313" key="6">
    <source>
        <dbReference type="EMBL" id="MDX6851068.1"/>
    </source>
</evidence>
<dbReference type="RefSeq" id="WP_302723958.1">
    <property type="nucleotide sequence ID" value="NZ_JAULRU010000731.1"/>
</dbReference>
<keyword evidence="7" id="KW-1185">Reference proteome</keyword>
<evidence type="ECO:0000256" key="4">
    <source>
        <dbReference type="ARBA" id="ARBA00022927"/>
    </source>
</evidence>
<organism evidence="6 7">
    <name type="scientific">Gilvimarinus gilvus</name>
    <dbReference type="NCBI Taxonomy" id="3058038"/>
    <lineage>
        <taxon>Bacteria</taxon>
        <taxon>Pseudomonadati</taxon>
        <taxon>Pseudomonadota</taxon>
        <taxon>Gammaproteobacteria</taxon>
        <taxon>Cellvibrionales</taxon>
        <taxon>Cellvibrionaceae</taxon>
        <taxon>Gilvimarinus</taxon>
    </lineage>
</organism>
<evidence type="ECO:0000256" key="3">
    <source>
        <dbReference type="ARBA" id="ARBA00022729"/>
    </source>
</evidence>
<evidence type="ECO:0000256" key="2">
    <source>
        <dbReference type="ARBA" id="ARBA00022448"/>
    </source>
</evidence>
<comment type="caution">
    <text evidence="6">The sequence shown here is derived from an EMBL/GenBank/DDBJ whole genome shotgun (WGS) entry which is preliminary data.</text>
</comment>
<evidence type="ECO:0000313" key="7">
    <source>
        <dbReference type="Proteomes" id="UP001273505"/>
    </source>
</evidence>
<keyword evidence="3 5" id="KW-0732">Signal</keyword>
<evidence type="ECO:0000256" key="1">
    <source>
        <dbReference type="ARBA" id="ARBA00011245"/>
    </source>
</evidence>
<protein>
    <submittedName>
        <fullName evidence="6">Outer membrane lipoprotein carrier protein LolA</fullName>
    </submittedName>
</protein>
<dbReference type="Pfam" id="PF19574">
    <property type="entry name" value="LolA_3"/>
    <property type="match status" value="1"/>
</dbReference>
<dbReference type="InterPro" id="IPR004564">
    <property type="entry name" value="OM_lipoprot_carrier_LolA-like"/>
</dbReference>
<feature type="chain" id="PRO_5045961553" evidence="5">
    <location>
        <begin position="20"/>
        <end position="211"/>
    </location>
</feature>
<accession>A0ABU4S1P6</accession>
<dbReference type="EMBL" id="JAXAFO010000038">
    <property type="protein sequence ID" value="MDX6851068.1"/>
    <property type="molecule type" value="Genomic_DNA"/>
</dbReference>
<reference evidence="6 7" key="1">
    <citation type="submission" date="2023-11" db="EMBL/GenBank/DDBJ databases">
        <title>Gilvimarinus fulvus sp. nov., isolated from the surface of Kelp.</title>
        <authorList>
            <person name="Sun Y.Y."/>
            <person name="Gong Y."/>
            <person name="Du Z.J."/>
        </authorList>
    </citation>
    <scope>NUCLEOTIDE SEQUENCE [LARGE SCALE GENOMIC DNA]</scope>
    <source>
        <strain evidence="6 7">SDUM040013</strain>
    </source>
</reference>